<feature type="domain" description="Cation efflux protein cytoplasmic" evidence="11">
    <location>
        <begin position="404"/>
        <end position="482"/>
    </location>
</feature>
<dbReference type="Pfam" id="PF01545">
    <property type="entry name" value="Cation_efflux"/>
    <property type="match status" value="1"/>
</dbReference>
<evidence type="ECO:0000259" key="11">
    <source>
        <dbReference type="Pfam" id="PF16916"/>
    </source>
</evidence>
<evidence type="ECO:0000256" key="8">
    <source>
        <dbReference type="ARBA" id="ARBA00023136"/>
    </source>
</evidence>
<evidence type="ECO:0000259" key="10">
    <source>
        <dbReference type="Pfam" id="PF01545"/>
    </source>
</evidence>
<dbReference type="InterPro" id="IPR027470">
    <property type="entry name" value="Cation_efflux_CTD"/>
</dbReference>
<dbReference type="GO" id="GO:0006826">
    <property type="term" value="P:iron ion transport"/>
    <property type="evidence" value="ECO:0007669"/>
    <property type="project" value="UniProtKB-KW"/>
</dbReference>
<dbReference type="InterPro" id="IPR027469">
    <property type="entry name" value="Cation_efflux_TMD_sf"/>
</dbReference>
<keyword evidence="6" id="KW-0862">Zinc</keyword>
<proteinExistence type="inferred from homology"/>
<keyword evidence="8 9" id="KW-0472">Membrane</keyword>
<evidence type="ECO:0000256" key="1">
    <source>
        <dbReference type="ARBA" id="ARBA00004141"/>
    </source>
</evidence>
<dbReference type="PANTHER" id="PTHR43840">
    <property type="entry name" value="MITOCHONDRIAL METAL TRANSPORTER 1-RELATED"/>
    <property type="match status" value="1"/>
</dbReference>
<feature type="transmembrane region" description="Helical" evidence="9">
    <location>
        <begin position="205"/>
        <end position="227"/>
    </location>
</feature>
<sequence>MRKLPFVSVSILVIRTRIHPESQSFYPESGNPKKNGQKGVWNARLFEVRLAQKFVHKRYTSVTTGDCSHYPHLLWIKLCKLPQNTPECPAMPTPKTNWLFFNQLFLRLYFQLVRYRQVVFYGLKSRFQSHLGMTLFCHLSDIQTRKHKSRVVNIQMFHFCNKPTRFTRSGHPKPCTVNFVQAKQFEWTLLMQEQLDQRRKAAERVTLIGSVVDTVLGTLKIVIGIFANSAALVADGLHSFSDLLTDFMVIVVLRLSHQAPDKNHPWGHGRFETVGTVALGVILIAVGGLMAYESILRLFADTRPPLPTWPALVAAAASILGKEWIFQYTLRVGKKLKSDLIIANAWHSRSDALSSVVVLIAVAGAMMGVWWLDALAAVIVALLVGKIGWDLVARSITELVDTALPEERVKELRKTVLAVEGIQSVHSFKSRAMGNQSMLEMHLQVDPHLSAAEGHYIGDAAVFRLKERFDDIGHVIFHVDTYDDQVYPDESLPAMPSRAEITRHVDAVISRELGECPEYELTLYYHPEYTDIEIKASDELQQILRQRGMAASEFEGRMTDQLTGQDWFRRLKIWLPTG</sequence>
<dbReference type="InterPro" id="IPR002524">
    <property type="entry name" value="Cation_efflux"/>
</dbReference>
<evidence type="ECO:0000256" key="6">
    <source>
        <dbReference type="ARBA" id="ARBA00022906"/>
    </source>
</evidence>
<keyword evidence="4" id="KW-0410">Iron transport</keyword>
<dbReference type="Gene3D" id="1.20.1510.10">
    <property type="entry name" value="Cation efflux protein transmembrane domain"/>
    <property type="match status" value="1"/>
</dbReference>
<keyword evidence="6" id="KW-0864">Zinc transport</keyword>
<dbReference type="GO" id="GO:0006829">
    <property type="term" value="P:zinc ion transport"/>
    <property type="evidence" value="ECO:0007669"/>
    <property type="project" value="UniProtKB-KW"/>
</dbReference>
<evidence type="ECO:0000313" key="12">
    <source>
        <dbReference type="EMBL" id="KEA62773.1"/>
    </source>
</evidence>
<feature type="transmembrane region" description="Helical" evidence="9">
    <location>
        <begin position="356"/>
        <end position="384"/>
    </location>
</feature>
<dbReference type="GO" id="GO:0008324">
    <property type="term" value="F:monoatomic cation transmembrane transporter activity"/>
    <property type="evidence" value="ECO:0007669"/>
    <property type="project" value="InterPro"/>
</dbReference>
<protein>
    <submittedName>
        <fullName evidence="12">Cobalt-zinc-cadmium resistance protein</fullName>
    </submittedName>
</protein>
<evidence type="ECO:0000256" key="2">
    <source>
        <dbReference type="ARBA" id="ARBA00010212"/>
    </source>
</evidence>
<dbReference type="Pfam" id="PF16916">
    <property type="entry name" value="ZT_dimer"/>
    <property type="match status" value="1"/>
</dbReference>
<dbReference type="AlphaFoldDB" id="A0A081FW68"/>
<comment type="similarity">
    <text evidence="2">Belongs to the cation diffusion facilitator (CDF) transporter (TC 2.A.4) family. FieF subfamily.</text>
</comment>
<gene>
    <name evidence="12" type="ORF">ADIMK_3245</name>
</gene>
<keyword evidence="5 9" id="KW-0812">Transmembrane</keyword>
<evidence type="ECO:0000313" key="13">
    <source>
        <dbReference type="Proteomes" id="UP000028252"/>
    </source>
</evidence>
<keyword evidence="6" id="KW-0406">Ion transport</keyword>
<evidence type="ECO:0000256" key="4">
    <source>
        <dbReference type="ARBA" id="ARBA00022496"/>
    </source>
</evidence>
<name>A0A081FW68_9GAMM</name>
<keyword evidence="13" id="KW-1185">Reference proteome</keyword>
<keyword evidence="4" id="KW-0408">Iron</keyword>
<dbReference type="PATRIC" id="fig|1232683.4.peg.3195"/>
<dbReference type="eggNOG" id="COG0053">
    <property type="taxonomic scope" value="Bacteria"/>
</dbReference>
<keyword evidence="7 9" id="KW-1133">Transmembrane helix</keyword>
<feature type="transmembrane region" description="Helical" evidence="9">
    <location>
        <begin position="277"/>
        <end position="300"/>
    </location>
</feature>
<dbReference type="Gene3D" id="3.30.70.1350">
    <property type="entry name" value="Cation efflux protein, cytoplasmic domain"/>
    <property type="match status" value="1"/>
</dbReference>
<keyword evidence="3" id="KW-0813">Transport</keyword>
<evidence type="ECO:0000256" key="7">
    <source>
        <dbReference type="ARBA" id="ARBA00022989"/>
    </source>
</evidence>
<organism evidence="12 13">
    <name type="scientific">Marinobacterium lacunae</name>
    <dbReference type="NCBI Taxonomy" id="1232683"/>
    <lineage>
        <taxon>Bacteria</taxon>
        <taxon>Pseudomonadati</taxon>
        <taxon>Pseudomonadota</taxon>
        <taxon>Gammaproteobacteria</taxon>
        <taxon>Oceanospirillales</taxon>
        <taxon>Oceanospirillaceae</taxon>
        <taxon>Marinobacterium</taxon>
    </lineage>
</organism>
<dbReference type="InterPro" id="IPR036837">
    <property type="entry name" value="Cation_efflux_CTD_sf"/>
</dbReference>
<evidence type="ECO:0000256" key="3">
    <source>
        <dbReference type="ARBA" id="ARBA00022448"/>
    </source>
</evidence>
<evidence type="ECO:0000256" key="5">
    <source>
        <dbReference type="ARBA" id="ARBA00022692"/>
    </source>
</evidence>
<accession>A0A081FW68</accession>
<dbReference type="Proteomes" id="UP000028252">
    <property type="component" value="Unassembled WGS sequence"/>
</dbReference>
<comment type="caution">
    <text evidence="12">The sequence shown here is derived from an EMBL/GenBank/DDBJ whole genome shotgun (WGS) entry which is preliminary data.</text>
</comment>
<evidence type="ECO:0000256" key="9">
    <source>
        <dbReference type="SAM" id="Phobius"/>
    </source>
</evidence>
<comment type="subcellular location">
    <subcellularLocation>
        <location evidence="1">Membrane</location>
        <topology evidence="1">Multi-pass membrane protein</topology>
    </subcellularLocation>
</comment>
<dbReference type="FunFam" id="1.20.1510.10:FF:000006">
    <property type="entry name" value="Divalent cation efflux transporter"/>
    <property type="match status" value="1"/>
</dbReference>
<dbReference type="GO" id="GO:0016020">
    <property type="term" value="C:membrane"/>
    <property type="evidence" value="ECO:0007669"/>
    <property type="project" value="UniProtKB-SubCell"/>
</dbReference>
<dbReference type="NCBIfam" id="TIGR01297">
    <property type="entry name" value="CDF"/>
    <property type="match status" value="1"/>
</dbReference>
<dbReference type="EMBL" id="JMQN01000047">
    <property type="protein sequence ID" value="KEA62773.1"/>
    <property type="molecule type" value="Genomic_DNA"/>
</dbReference>
<reference evidence="12 13" key="1">
    <citation type="submission" date="2014-04" db="EMBL/GenBank/DDBJ databases">
        <title>Marinobacterium kochiensis sp. nov., isolated from sediment sample collected from Kochi backwaters in Kerala, India.</title>
        <authorList>
            <person name="Singh A."/>
            <person name="Pinnaka A.K."/>
        </authorList>
    </citation>
    <scope>NUCLEOTIDE SEQUENCE [LARGE SCALE GENOMIC DNA]</scope>
    <source>
        <strain evidence="12 13">AK27</strain>
    </source>
</reference>
<dbReference type="InterPro" id="IPR058533">
    <property type="entry name" value="Cation_efflux_TM"/>
</dbReference>
<dbReference type="PANTHER" id="PTHR43840:SF15">
    <property type="entry name" value="MITOCHONDRIAL METAL TRANSPORTER 1-RELATED"/>
    <property type="match status" value="1"/>
</dbReference>
<dbReference type="SUPFAM" id="SSF160240">
    <property type="entry name" value="Cation efflux protein cytoplasmic domain-like"/>
    <property type="match status" value="1"/>
</dbReference>
<dbReference type="InterPro" id="IPR050291">
    <property type="entry name" value="CDF_Transporter"/>
</dbReference>
<dbReference type="SUPFAM" id="SSF161111">
    <property type="entry name" value="Cation efflux protein transmembrane domain-like"/>
    <property type="match status" value="1"/>
</dbReference>
<dbReference type="STRING" id="1232683.ADIMK_3245"/>
<feature type="domain" description="Cation efflux protein transmembrane" evidence="10">
    <location>
        <begin position="207"/>
        <end position="400"/>
    </location>
</feature>